<comment type="caution">
    <text evidence="1">The sequence shown here is derived from an EMBL/GenBank/DDBJ whole genome shotgun (WGS) entry which is preliminary data.</text>
</comment>
<evidence type="ECO:0000313" key="2">
    <source>
        <dbReference type="Proteomes" id="UP000622890"/>
    </source>
</evidence>
<gene>
    <name evidence="1" type="ORF">JJB74_26385</name>
</gene>
<dbReference type="RefSeq" id="WP_200597136.1">
    <property type="nucleotide sequence ID" value="NZ_JAEPBG010000017.1"/>
</dbReference>
<protein>
    <submittedName>
        <fullName evidence="1">Uncharacterized protein</fullName>
    </submittedName>
</protein>
<reference evidence="1" key="1">
    <citation type="submission" date="2021-01" db="EMBL/GenBank/DDBJ databases">
        <title>Genome sequence of strain Noviherbaspirillum sp. DKR-6.</title>
        <authorList>
            <person name="Chaudhary D.K."/>
        </authorList>
    </citation>
    <scope>NUCLEOTIDE SEQUENCE</scope>
    <source>
        <strain evidence="1">DKR-6</strain>
    </source>
</reference>
<name>A0A934T2F3_9BURK</name>
<sequence>MPINATHRFAAFLTNEQNRAYESDDKNAMKAADQQALQAALKASQEAAQKTSKAEIQRATGVPVRRVDLRQAQEERTKSAEKHLNEQGFKLVKTRNCAPNCLLVALLQHAFVEYAERLSSSLSTKVEQLRNALVKESRQRVQSGERKTAIKTEDRLDANDPLIPWLATKLFGDKVRVDFFCADADGNAVNFLSVGKGKQSVKIFDCGGSFKAIVPGNYPLRTQDPEPYV</sequence>
<proteinExistence type="predicted"/>
<organism evidence="1 2">
    <name type="scientific">Noviherbaspirillum pedocola</name>
    <dbReference type="NCBI Taxonomy" id="2801341"/>
    <lineage>
        <taxon>Bacteria</taxon>
        <taxon>Pseudomonadati</taxon>
        <taxon>Pseudomonadota</taxon>
        <taxon>Betaproteobacteria</taxon>
        <taxon>Burkholderiales</taxon>
        <taxon>Oxalobacteraceae</taxon>
        <taxon>Noviherbaspirillum</taxon>
    </lineage>
</organism>
<evidence type="ECO:0000313" key="1">
    <source>
        <dbReference type="EMBL" id="MBK4738167.1"/>
    </source>
</evidence>
<dbReference type="AlphaFoldDB" id="A0A934T2F3"/>
<keyword evidence="2" id="KW-1185">Reference proteome</keyword>
<dbReference type="EMBL" id="JAEPBG010000017">
    <property type="protein sequence ID" value="MBK4738167.1"/>
    <property type="molecule type" value="Genomic_DNA"/>
</dbReference>
<accession>A0A934T2F3</accession>
<dbReference type="Proteomes" id="UP000622890">
    <property type="component" value="Unassembled WGS sequence"/>
</dbReference>